<sequence length="50" mass="5743">MIVTNSILPAPLGFFFDSTSPANSFNTIEMCWYCQNNSIYCSQLRNFLNQ</sequence>
<evidence type="ECO:0000313" key="2">
    <source>
        <dbReference type="Proteomes" id="UP000663193"/>
    </source>
</evidence>
<name>A0A7U2EUD3_PHANO</name>
<dbReference type="EMBL" id="CP069025">
    <property type="protein sequence ID" value="QRC93251.1"/>
    <property type="molecule type" value="Genomic_DNA"/>
</dbReference>
<proteinExistence type="predicted"/>
<protein>
    <submittedName>
        <fullName evidence="1">Uncharacterized protein</fullName>
    </submittedName>
</protein>
<dbReference type="VEuPathDB" id="FungiDB:JI435_403470"/>
<evidence type="ECO:0000313" key="1">
    <source>
        <dbReference type="EMBL" id="QRC93251.1"/>
    </source>
</evidence>
<organism evidence="1 2">
    <name type="scientific">Phaeosphaeria nodorum (strain SN15 / ATCC MYA-4574 / FGSC 10173)</name>
    <name type="common">Glume blotch fungus</name>
    <name type="synonym">Parastagonospora nodorum</name>
    <dbReference type="NCBI Taxonomy" id="321614"/>
    <lineage>
        <taxon>Eukaryota</taxon>
        <taxon>Fungi</taxon>
        <taxon>Dikarya</taxon>
        <taxon>Ascomycota</taxon>
        <taxon>Pezizomycotina</taxon>
        <taxon>Dothideomycetes</taxon>
        <taxon>Pleosporomycetidae</taxon>
        <taxon>Pleosporales</taxon>
        <taxon>Pleosporineae</taxon>
        <taxon>Phaeosphaeriaceae</taxon>
        <taxon>Parastagonospora</taxon>
    </lineage>
</organism>
<dbReference type="AlphaFoldDB" id="A0A7U2EUD3"/>
<reference evidence="2" key="1">
    <citation type="journal article" date="2021" name="BMC Genomics">
        <title>Chromosome-level genome assembly and manually-curated proteome of model necrotroph Parastagonospora nodorum Sn15 reveals a genome-wide trove of candidate effector homologs, and redundancy of virulence-related functions within an accessory chromosome.</title>
        <authorList>
            <person name="Bertazzoni S."/>
            <person name="Jones D.A.B."/>
            <person name="Phan H.T."/>
            <person name="Tan K.-C."/>
            <person name="Hane J.K."/>
        </authorList>
    </citation>
    <scope>NUCLEOTIDE SEQUENCE [LARGE SCALE GENOMIC DNA]</scope>
    <source>
        <strain evidence="2">SN15 / ATCC MYA-4574 / FGSC 10173)</strain>
    </source>
</reference>
<keyword evidence="2" id="KW-1185">Reference proteome</keyword>
<gene>
    <name evidence="1" type="ORF">JI435_403470</name>
</gene>
<dbReference type="Proteomes" id="UP000663193">
    <property type="component" value="Chromosome 3"/>
</dbReference>
<accession>A0A7U2EUD3</accession>